<keyword evidence="5 10" id="KW-0812">Transmembrane</keyword>
<proteinExistence type="inferred from homology"/>
<reference evidence="12" key="1">
    <citation type="submission" date="2021-02" db="EMBL/GenBank/DDBJ databases">
        <authorList>
            <person name="Nowell W R."/>
        </authorList>
    </citation>
    <scope>NUCLEOTIDE SEQUENCE</scope>
</reference>
<feature type="transmembrane region" description="Helical" evidence="10">
    <location>
        <begin position="392"/>
        <end position="409"/>
    </location>
</feature>
<feature type="transmembrane region" description="Helical" evidence="10">
    <location>
        <begin position="307"/>
        <end position="329"/>
    </location>
</feature>
<keyword evidence="7 10" id="KW-1133">Transmembrane helix</keyword>
<dbReference type="GO" id="GO:0016758">
    <property type="term" value="F:hexosyltransferase activity"/>
    <property type="evidence" value="ECO:0007669"/>
    <property type="project" value="InterPro"/>
</dbReference>
<evidence type="ECO:0000256" key="6">
    <source>
        <dbReference type="ARBA" id="ARBA00022968"/>
    </source>
</evidence>
<keyword evidence="11" id="KW-0732">Signal</keyword>
<evidence type="ECO:0000256" key="7">
    <source>
        <dbReference type="ARBA" id="ARBA00022989"/>
    </source>
</evidence>
<dbReference type="AlphaFoldDB" id="A0A815RAK4"/>
<dbReference type="EC" id="2.4.1.-" evidence="10"/>
<sequence>MKISALLLFCLLHLVCGKLVTKPRVCRNCTGKIHTKRELELAKLPLVIDKSQICTRGKRYEFFIIIKSGSFSKRNFTRSTWAKEMKENFNIPILYAIGSPNNKSIQQDILLEEQQYHDLLQFDFLDSYFNLTIKTTSVLVWYDQHCSNNSDYLFYVDDDLLISAEKFVLYMARMNYSDTLEGWFESSGKILRTGIGGVTKENFPIDIVPDYLWGAAVLYPSNIISNKLIKAIYSTKLPIFFRDDVFINGFVADEAKIKRQQMQGLVLYDRTEDRVKDNMIVIDFTTEEHRHRAWNCLKYNRQCNQNLLLTLFKLISGCILTAIILVYCYKIFKSMELFQVLTNHSYVIFYEMKALCQDNINTIMILRRRYCPMVKCRKVKFTIYLILHSKRTYVRLGFFLMIVLVLCYLF</sequence>
<dbReference type="Gene3D" id="3.90.550.50">
    <property type="match status" value="1"/>
</dbReference>
<evidence type="ECO:0000256" key="9">
    <source>
        <dbReference type="ARBA" id="ARBA00023136"/>
    </source>
</evidence>
<dbReference type="InterPro" id="IPR002659">
    <property type="entry name" value="Glyco_trans_31"/>
</dbReference>
<keyword evidence="3 10" id="KW-0328">Glycosyltransferase</keyword>
<dbReference type="GO" id="GO:0000139">
    <property type="term" value="C:Golgi membrane"/>
    <property type="evidence" value="ECO:0007669"/>
    <property type="project" value="UniProtKB-SubCell"/>
</dbReference>
<evidence type="ECO:0000256" key="2">
    <source>
        <dbReference type="ARBA" id="ARBA00008661"/>
    </source>
</evidence>
<keyword evidence="13" id="KW-1185">Reference proteome</keyword>
<name>A0A815RAK4_ADIRI</name>
<dbReference type="PANTHER" id="PTHR11214">
    <property type="entry name" value="BETA-1,3-N-ACETYLGLUCOSAMINYLTRANSFERASE"/>
    <property type="match status" value="1"/>
</dbReference>
<organism evidence="12 13">
    <name type="scientific">Adineta ricciae</name>
    <name type="common">Rotifer</name>
    <dbReference type="NCBI Taxonomy" id="249248"/>
    <lineage>
        <taxon>Eukaryota</taxon>
        <taxon>Metazoa</taxon>
        <taxon>Spiralia</taxon>
        <taxon>Gnathifera</taxon>
        <taxon>Rotifera</taxon>
        <taxon>Eurotatoria</taxon>
        <taxon>Bdelloidea</taxon>
        <taxon>Adinetida</taxon>
        <taxon>Adinetidae</taxon>
        <taxon>Adineta</taxon>
    </lineage>
</organism>
<protein>
    <recommendedName>
        <fullName evidence="10">Hexosyltransferase</fullName>
        <ecNumber evidence="10">2.4.1.-</ecNumber>
    </recommendedName>
</protein>
<keyword evidence="9 10" id="KW-0472">Membrane</keyword>
<gene>
    <name evidence="12" type="ORF">XAT740_LOCUS38177</name>
</gene>
<feature type="chain" id="PRO_5032505720" description="Hexosyltransferase" evidence="11">
    <location>
        <begin position="18"/>
        <end position="410"/>
    </location>
</feature>
<accession>A0A815RAK4</accession>
<evidence type="ECO:0000256" key="8">
    <source>
        <dbReference type="ARBA" id="ARBA00023034"/>
    </source>
</evidence>
<evidence type="ECO:0000256" key="3">
    <source>
        <dbReference type="ARBA" id="ARBA00022676"/>
    </source>
</evidence>
<evidence type="ECO:0000256" key="10">
    <source>
        <dbReference type="RuleBase" id="RU363063"/>
    </source>
</evidence>
<comment type="similarity">
    <text evidence="2 10">Belongs to the glycosyltransferase 31 family.</text>
</comment>
<evidence type="ECO:0000256" key="11">
    <source>
        <dbReference type="SAM" id="SignalP"/>
    </source>
</evidence>
<evidence type="ECO:0000256" key="1">
    <source>
        <dbReference type="ARBA" id="ARBA00004323"/>
    </source>
</evidence>
<dbReference type="PANTHER" id="PTHR11214:SF3">
    <property type="entry name" value="BETA-1,3-GALACTOSYLTRANSFERASE 6"/>
    <property type="match status" value="1"/>
</dbReference>
<keyword evidence="8 10" id="KW-0333">Golgi apparatus</keyword>
<comment type="subcellular location">
    <subcellularLocation>
        <location evidence="1 10">Golgi apparatus membrane</location>
        <topology evidence="1 10">Single-pass type II membrane protein</topology>
    </subcellularLocation>
</comment>
<comment type="caution">
    <text evidence="10">Lacks conserved residue(s) required for the propagation of feature annotation.</text>
</comment>
<dbReference type="Pfam" id="PF01762">
    <property type="entry name" value="Galactosyl_T"/>
    <property type="match status" value="1"/>
</dbReference>
<keyword evidence="4" id="KW-0808">Transferase</keyword>
<dbReference type="GO" id="GO:0006493">
    <property type="term" value="P:protein O-linked glycosylation"/>
    <property type="evidence" value="ECO:0007669"/>
    <property type="project" value="TreeGrafter"/>
</dbReference>
<dbReference type="Proteomes" id="UP000663828">
    <property type="component" value="Unassembled WGS sequence"/>
</dbReference>
<evidence type="ECO:0000313" key="12">
    <source>
        <dbReference type="EMBL" id="CAF1474517.1"/>
    </source>
</evidence>
<evidence type="ECO:0000313" key="13">
    <source>
        <dbReference type="Proteomes" id="UP000663828"/>
    </source>
</evidence>
<feature type="signal peptide" evidence="11">
    <location>
        <begin position="1"/>
        <end position="17"/>
    </location>
</feature>
<dbReference type="EMBL" id="CAJNOR010004092">
    <property type="protein sequence ID" value="CAF1474517.1"/>
    <property type="molecule type" value="Genomic_DNA"/>
</dbReference>
<evidence type="ECO:0000256" key="4">
    <source>
        <dbReference type="ARBA" id="ARBA00022679"/>
    </source>
</evidence>
<keyword evidence="6" id="KW-0735">Signal-anchor</keyword>
<comment type="caution">
    <text evidence="12">The sequence shown here is derived from an EMBL/GenBank/DDBJ whole genome shotgun (WGS) entry which is preliminary data.</text>
</comment>
<evidence type="ECO:0000256" key="5">
    <source>
        <dbReference type="ARBA" id="ARBA00022692"/>
    </source>
</evidence>